<reference evidence="1 2" key="1">
    <citation type="submission" date="2015-05" db="EMBL/GenBank/DDBJ databases">
        <authorList>
            <person name="Tang B."/>
            <person name="Yu Y."/>
        </authorList>
    </citation>
    <scope>NUCLEOTIDE SEQUENCE [LARGE SCALE GENOMIC DNA]</scope>
    <source>
        <strain evidence="1 2">DSM 7029</strain>
    </source>
</reference>
<evidence type="ECO:0000313" key="1">
    <source>
        <dbReference type="EMBL" id="AKJ30671.1"/>
    </source>
</evidence>
<sequence length="91" mass="10513">MSKTTFSAAESTERICDQIWTELCDEVRADEWFDVTETANRLPCLRGFPNRGRVLRSVLRAVLADYARRPEAYEHEAPVETRGDDMEYAKV</sequence>
<dbReference type="STRING" id="413882.AAW51_3980"/>
<dbReference type="Proteomes" id="UP000035352">
    <property type="component" value="Chromosome"/>
</dbReference>
<dbReference type="RefSeq" id="WP_047195988.1">
    <property type="nucleotide sequence ID" value="NZ_CP011371.1"/>
</dbReference>
<evidence type="ECO:0000313" key="2">
    <source>
        <dbReference type="Proteomes" id="UP000035352"/>
    </source>
</evidence>
<name>A0A0G3BTF3_9BURK</name>
<protein>
    <submittedName>
        <fullName evidence="1">Uncharacterized protein</fullName>
    </submittedName>
</protein>
<dbReference type="KEGG" id="pbh:AAW51_3980"/>
<organism evidence="1 2">
    <name type="scientific">Caldimonas brevitalea</name>
    <dbReference type="NCBI Taxonomy" id="413882"/>
    <lineage>
        <taxon>Bacteria</taxon>
        <taxon>Pseudomonadati</taxon>
        <taxon>Pseudomonadota</taxon>
        <taxon>Betaproteobacteria</taxon>
        <taxon>Burkholderiales</taxon>
        <taxon>Sphaerotilaceae</taxon>
        <taxon>Caldimonas</taxon>
    </lineage>
</organism>
<proteinExistence type="predicted"/>
<gene>
    <name evidence="1" type="ORF">AAW51_3980</name>
</gene>
<dbReference type="EMBL" id="CP011371">
    <property type="protein sequence ID" value="AKJ30671.1"/>
    <property type="molecule type" value="Genomic_DNA"/>
</dbReference>
<dbReference type="AlphaFoldDB" id="A0A0G3BTF3"/>
<keyword evidence="2" id="KW-1185">Reference proteome</keyword>
<accession>A0A0G3BTF3</accession>